<dbReference type="Proteomes" id="UP000249304">
    <property type="component" value="Unassembled WGS sequence"/>
</dbReference>
<protein>
    <submittedName>
        <fullName evidence="1">Uncharacterized protein</fullName>
    </submittedName>
</protein>
<sequence>MVVLLLSVLTSYTRPDLTYVAISDIPPNQVCLAWDSARRNPLIGEFAAIATALRAGARAPAVDAGHGRALGSTCFVWLGSYVEDGPSLMP</sequence>
<evidence type="ECO:0000313" key="2">
    <source>
        <dbReference type="Proteomes" id="UP000249304"/>
    </source>
</evidence>
<organism evidence="1 2">
    <name type="scientific">Nonomuraea aridisoli</name>
    <dbReference type="NCBI Taxonomy" id="2070368"/>
    <lineage>
        <taxon>Bacteria</taxon>
        <taxon>Bacillati</taxon>
        <taxon>Actinomycetota</taxon>
        <taxon>Actinomycetes</taxon>
        <taxon>Streptosporangiales</taxon>
        <taxon>Streptosporangiaceae</taxon>
        <taxon>Nonomuraea</taxon>
    </lineage>
</organism>
<dbReference type="EMBL" id="POUD01000065">
    <property type="protein sequence ID" value="PZG17593.1"/>
    <property type="molecule type" value="Genomic_DNA"/>
</dbReference>
<keyword evidence="2" id="KW-1185">Reference proteome</keyword>
<name>A0A2W2E4U9_9ACTN</name>
<dbReference type="AlphaFoldDB" id="A0A2W2E4U9"/>
<comment type="caution">
    <text evidence="1">The sequence shown here is derived from an EMBL/GenBank/DDBJ whole genome shotgun (WGS) entry which is preliminary data.</text>
</comment>
<proteinExistence type="predicted"/>
<gene>
    <name evidence="1" type="ORF">C1J01_17745</name>
</gene>
<accession>A0A2W2E4U9</accession>
<reference evidence="1 2" key="1">
    <citation type="submission" date="2018-01" db="EMBL/GenBank/DDBJ databases">
        <title>Draft genome sequence of Nonomuraea sp. KC333.</title>
        <authorList>
            <person name="Sahin N."/>
            <person name="Saygin H."/>
            <person name="Ay H."/>
        </authorList>
    </citation>
    <scope>NUCLEOTIDE SEQUENCE [LARGE SCALE GENOMIC DNA]</scope>
    <source>
        <strain evidence="1 2">KC333</strain>
    </source>
</reference>
<evidence type="ECO:0000313" key="1">
    <source>
        <dbReference type="EMBL" id="PZG17593.1"/>
    </source>
</evidence>